<dbReference type="PANTHER" id="PTHR35450">
    <property type="entry name" value="REVERSE TRANSCRIPTASE DOMAIN-CONTAINING PROTEIN"/>
    <property type="match status" value="1"/>
</dbReference>
<evidence type="ECO:0000313" key="2">
    <source>
        <dbReference type="Proteomes" id="UP000225706"/>
    </source>
</evidence>
<evidence type="ECO:0000313" key="1">
    <source>
        <dbReference type="EMBL" id="PFX12820.1"/>
    </source>
</evidence>
<reference evidence="2" key="1">
    <citation type="journal article" date="2017" name="bioRxiv">
        <title>Comparative analysis of the genomes of Stylophora pistillata and Acropora digitifera provides evidence for extensive differences between species of corals.</title>
        <authorList>
            <person name="Voolstra C.R."/>
            <person name="Li Y."/>
            <person name="Liew Y.J."/>
            <person name="Baumgarten S."/>
            <person name="Zoccola D."/>
            <person name="Flot J.-F."/>
            <person name="Tambutte S."/>
            <person name="Allemand D."/>
            <person name="Aranda M."/>
        </authorList>
    </citation>
    <scope>NUCLEOTIDE SEQUENCE [LARGE SCALE GENOMIC DNA]</scope>
</reference>
<dbReference type="Gene3D" id="3.90.320.10">
    <property type="match status" value="1"/>
</dbReference>
<dbReference type="EMBL" id="LSMT01001171">
    <property type="protein sequence ID" value="PFX12820.1"/>
    <property type="molecule type" value="Genomic_DNA"/>
</dbReference>
<dbReference type="Proteomes" id="UP000225706">
    <property type="component" value="Unassembled WGS sequence"/>
</dbReference>
<dbReference type="InterPro" id="IPR011335">
    <property type="entry name" value="Restrct_endonuc-II-like"/>
</dbReference>
<dbReference type="AlphaFoldDB" id="A0A2B4R8J7"/>
<dbReference type="InterPro" id="IPR011604">
    <property type="entry name" value="PDDEXK-like_dom_sf"/>
</dbReference>
<dbReference type="STRING" id="50429.A0A2B4R8J7"/>
<organism evidence="1 2">
    <name type="scientific">Stylophora pistillata</name>
    <name type="common">Smooth cauliflower coral</name>
    <dbReference type="NCBI Taxonomy" id="50429"/>
    <lineage>
        <taxon>Eukaryota</taxon>
        <taxon>Metazoa</taxon>
        <taxon>Cnidaria</taxon>
        <taxon>Anthozoa</taxon>
        <taxon>Hexacorallia</taxon>
        <taxon>Scleractinia</taxon>
        <taxon>Astrocoeniina</taxon>
        <taxon>Pocilloporidae</taxon>
        <taxon>Stylophora</taxon>
    </lineage>
</organism>
<gene>
    <name evidence="1" type="ORF">AWC38_SpisGene23159</name>
</gene>
<name>A0A2B4R8J7_STYPI</name>
<keyword evidence="2" id="KW-1185">Reference proteome</keyword>
<proteinExistence type="predicted"/>
<comment type="caution">
    <text evidence="1">The sequence shown here is derived from an EMBL/GenBank/DDBJ whole genome shotgun (WGS) entry which is preliminary data.</text>
</comment>
<dbReference type="GO" id="GO:0006281">
    <property type="term" value="P:DNA repair"/>
    <property type="evidence" value="ECO:0007669"/>
    <property type="project" value="UniProtKB-ARBA"/>
</dbReference>
<evidence type="ECO:0008006" key="3">
    <source>
        <dbReference type="Google" id="ProtNLM"/>
    </source>
</evidence>
<accession>A0A2B4R8J7</accession>
<dbReference type="PANTHER" id="PTHR35450:SF2">
    <property type="entry name" value="REVERSE TRANSCRIPTASE DOMAIN-CONTAINING PROTEIN"/>
    <property type="match status" value="1"/>
</dbReference>
<dbReference type="SUPFAM" id="SSF52980">
    <property type="entry name" value="Restriction endonuclease-like"/>
    <property type="match status" value="1"/>
</dbReference>
<sequence length="758" mass="85804">MAVEAKNFGIEGVKKALQENDSLESFGSQTLAKFCKELQIKTSGTKKELIKRLLPLKDEDVFDRRVNSICKEYKFSTALSREDIPPPTAGWKCDTLLFPKVQKEVIKKYQSSKRQGMIGQFRKAQRMFSSRRIITIKALKDGNKLFVKSTIFKSFSSEVTRTATLLFVNNIPHKGFCECPVGKCGLCCHVIVILLQLEHLTHFNELFLSLTCTQKLQKWHRPKKCSKYKITTACHIRLKYFRNARSATQVVNTQRQKKKIAFSQGKVDSCRDQSDWLKRGVSQMSSKVSDGISKCTVDVSNHFLQTLQKYGIKQSGLYSHLSFRSAYLSEIIHKEHDYAKQMPTNDESILKPTLTAESEDIWHRALLTSNANKSNKDISTDHYTSTDSVCNENFFCPEKTQTLLNLLTESQDEIITVKIPELKEVKPSLRNNQYIDVAQGTPEWLATRVGVITARKLPSLLGFCGNKEFDSSWFCIHNKVDECICRPKKFKNFQRGNSYEKEALQSFSELTAVDFFRHPCDPNYGASPDGFAEAFLVEVKTRAENAEKPLEKVTRIAKEDTSSLKAVVVGSMSTILPCLNRGQSSCLQSDLDRIHQWAVDNNTSLNPSKCKIMRICFFRKQPVLPVFTIKGQPVQVLGCFGDGEVRGEDFVGRRSQGVSSQIVFHLVKSLALPALGYLMWTQQWPVTELKKLDREARNIIVENGGKHPSGSSAILYLPREKGGRGLRSIEIEYKVTKIKAAVKLYSNSDPAMAMVPEF</sequence>
<protein>
    <recommendedName>
        <fullName evidence="3">SAP domain-containing protein</fullName>
    </recommendedName>
</protein>